<feature type="compositionally biased region" description="Basic and acidic residues" evidence="1">
    <location>
        <begin position="37"/>
        <end position="47"/>
    </location>
</feature>
<name>A0A9W7AEY7_9STRA</name>
<dbReference type="Proteomes" id="UP001165082">
    <property type="component" value="Unassembled WGS sequence"/>
</dbReference>
<feature type="compositionally biased region" description="Low complexity" evidence="1">
    <location>
        <begin position="48"/>
        <end position="58"/>
    </location>
</feature>
<feature type="compositionally biased region" description="Polar residues" evidence="1">
    <location>
        <begin position="78"/>
        <end position="88"/>
    </location>
</feature>
<organism evidence="2 3">
    <name type="scientific">Triparma retinervis</name>
    <dbReference type="NCBI Taxonomy" id="2557542"/>
    <lineage>
        <taxon>Eukaryota</taxon>
        <taxon>Sar</taxon>
        <taxon>Stramenopiles</taxon>
        <taxon>Ochrophyta</taxon>
        <taxon>Bolidophyceae</taxon>
        <taxon>Parmales</taxon>
        <taxon>Triparmaceae</taxon>
        <taxon>Triparma</taxon>
    </lineage>
</organism>
<evidence type="ECO:0000313" key="2">
    <source>
        <dbReference type="EMBL" id="GMH71052.1"/>
    </source>
</evidence>
<evidence type="ECO:0000256" key="1">
    <source>
        <dbReference type="SAM" id="MobiDB-lite"/>
    </source>
</evidence>
<proteinExistence type="predicted"/>
<feature type="region of interest" description="Disordered" evidence="1">
    <location>
        <begin position="234"/>
        <end position="274"/>
    </location>
</feature>
<dbReference type="OrthoDB" id="10434847at2759"/>
<feature type="region of interest" description="Disordered" evidence="1">
    <location>
        <begin position="37"/>
        <end position="127"/>
    </location>
</feature>
<feature type="compositionally biased region" description="Low complexity" evidence="1">
    <location>
        <begin position="102"/>
        <end position="115"/>
    </location>
</feature>
<protein>
    <submittedName>
        <fullName evidence="2">Uncharacterized protein</fullName>
    </submittedName>
</protein>
<feature type="region of interest" description="Disordered" evidence="1">
    <location>
        <begin position="389"/>
        <end position="415"/>
    </location>
</feature>
<evidence type="ECO:0000313" key="3">
    <source>
        <dbReference type="Proteomes" id="UP001165082"/>
    </source>
</evidence>
<feature type="region of interest" description="Disordered" evidence="1">
    <location>
        <begin position="718"/>
        <end position="795"/>
    </location>
</feature>
<feature type="compositionally biased region" description="Polar residues" evidence="1">
    <location>
        <begin position="718"/>
        <end position="742"/>
    </location>
</feature>
<comment type="caution">
    <text evidence="2">The sequence shown here is derived from an EMBL/GenBank/DDBJ whole genome shotgun (WGS) entry which is preliminary data.</text>
</comment>
<feature type="compositionally biased region" description="Low complexity" evidence="1">
    <location>
        <begin position="181"/>
        <end position="192"/>
    </location>
</feature>
<accession>A0A9W7AEY7</accession>
<reference evidence="2" key="1">
    <citation type="submission" date="2022-07" db="EMBL/GenBank/DDBJ databases">
        <title>Genome analysis of Parmales, a sister group of diatoms, reveals the evolutionary specialization of diatoms from phago-mixotrophs to photoautotrophs.</title>
        <authorList>
            <person name="Ban H."/>
            <person name="Sato S."/>
            <person name="Yoshikawa S."/>
            <person name="Kazumasa Y."/>
            <person name="Nakamura Y."/>
            <person name="Ichinomiya M."/>
            <person name="Saitoh K."/>
            <person name="Sato N."/>
            <person name="Blanc-Mathieu R."/>
            <person name="Endo H."/>
            <person name="Kuwata A."/>
            <person name="Ogata H."/>
        </authorList>
    </citation>
    <scope>NUCLEOTIDE SEQUENCE</scope>
</reference>
<dbReference type="AlphaFoldDB" id="A0A9W7AEY7"/>
<feature type="compositionally biased region" description="Acidic residues" evidence="1">
    <location>
        <begin position="390"/>
        <end position="401"/>
    </location>
</feature>
<gene>
    <name evidence="2" type="ORF">TrRE_jg4539</name>
</gene>
<feature type="region of interest" description="Disordered" evidence="1">
    <location>
        <begin position="156"/>
        <end position="209"/>
    </location>
</feature>
<keyword evidence="3" id="KW-1185">Reference proteome</keyword>
<dbReference type="EMBL" id="BRXZ01002829">
    <property type="protein sequence ID" value="GMH71052.1"/>
    <property type="molecule type" value="Genomic_DNA"/>
</dbReference>
<sequence>MNTQAITYSSADSCYLFQQFTDGMIYKKAKEIREIREGKGRETKARDGLLSGHLSTGHLGTGHLGVPAGTNRRPKSPGLNTSASTTLGSDGCDSGTPPSITGSPRRSMRRMGSASNLSRQGSSNGGDEYGFFSHGSYTQGYEGAKEAAAIMQEFGEAETGEEGAGRGQEGNRRVRPLQRTAKQQQQAAAQQKRGQRPNNMDRMWTRGMPGDRVRGFQFRVGDVAWLVAHGMVEDEGPRGGGDGGNSSEKGSAPTSGAPCGTGRGRTNGNNADIAGFKPPSNLQLFSVALALPCTSHRALQALEPYWPPLLNLVTALLKEEERTGYVTLGARGLSAVVDEVVARRRNTEGRGGGVGEDIDDDDADGGWQYDEEEHRDIVNNATGWIKGEEELREEEGEEREEEVYLREGEGEEEMDRRARAKAKRMAKDLINIYHGFTNDSNRGSLGGGYEPEVDDTRFEGFEDGRVYGPSMSPASLLNLAEPSEKLTVVDLILRRTNKHVRINGRHVIDLETQSTLTSGGREVTAWDTILFPSIGPAGVLEQAGHLLQRTTVAVVKGCSPTTSIKAAAISNDINPQDAVEAARFLVEVGICVKARPIGMDSRYRVARRGGSLKLNALAQGFTERFRAALGGKAGNVPPIQVVVSEVTEGENYRKAKTLREVLDDICSAVGGGIILRAVRGEKGEEGGESPGGGEGAVITAWGKSPSFGALSSMGSFSALNNSPGRPDSTSSPRLFALSSSMDRSPGGPMARGYGSRGSPAPMSLGAPMMSFDEEEPKETEGGGGTGKAKGGGEKSKWKTEEITKAQGILLEMILWLRGKGVIEDIVLYVAEGKEELWGAGGEGGGGGGGGGEGEGWKKRLFTVLQQEGFLNGSSTDEIQEELGVDGESFVEFMKWGVECGKITVSTGRHGTCNGIEI</sequence>